<proteinExistence type="predicted"/>
<protein>
    <submittedName>
        <fullName evidence="2">3339_t:CDS:1</fullName>
    </submittedName>
</protein>
<keyword evidence="3" id="KW-1185">Reference proteome</keyword>
<dbReference type="AlphaFoldDB" id="A0A9N9FKM7"/>
<evidence type="ECO:0000256" key="1">
    <source>
        <dbReference type="SAM" id="MobiDB-lite"/>
    </source>
</evidence>
<evidence type="ECO:0000313" key="3">
    <source>
        <dbReference type="Proteomes" id="UP000789706"/>
    </source>
</evidence>
<gene>
    <name evidence="2" type="ORF">DEBURN_LOCUS6548</name>
</gene>
<dbReference type="Proteomes" id="UP000789706">
    <property type="component" value="Unassembled WGS sequence"/>
</dbReference>
<dbReference type="EMBL" id="CAJVPK010000684">
    <property type="protein sequence ID" value="CAG8539716.1"/>
    <property type="molecule type" value="Genomic_DNA"/>
</dbReference>
<organism evidence="2 3">
    <name type="scientific">Diversispora eburnea</name>
    <dbReference type="NCBI Taxonomy" id="1213867"/>
    <lineage>
        <taxon>Eukaryota</taxon>
        <taxon>Fungi</taxon>
        <taxon>Fungi incertae sedis</taxon>
        <taxon>Mucoromycota</taxon>
        <taxon>Glomeromycotina</taxon>
        <taxon>Glomeromycetes</taxon>
        <taxon>Diversisporales</taxon>
        <taxon>Diversisporaceae</taxon>
        <taxon>Diversispora</taxon>
    </lineage>
</organism>
<reference evidence="2" key="1">
    <citation type="submission" date="2021-06" db="EMBL/GenBank/DDBJ databases">
        <authorList>
            <person name="Kallberg Y."/>
            <person name="Tangrot J."/>
            <person name="Rosling A."/>
        </authorList>
    </citation>
    <scope>NUCLEOTIDE SEQUENCE</scope>
    <source>
        <strain evidence="2">AZ414A</strain>
    </source>
</reference>
<comment type="caution">
    <text evidence="2">The sequence shown here is derived from an EMBL/GenBank/DDBJ whole genome shotgun (WGS) entry which is preliminary data.</text>
</comment>
<accession>A0A9N9FKM7</accession>
<name>A0A9N9FKM7_9GLOM</name>
<evidence type="ECO:0000313" key="2">
    <source>
        <dbReference type="EMBL" id="CAG8539716.1"/>
    </source>
</evidence>
<feature type="compositionally biased region" description="Acidic residues" evidence="1">
    <location>
        <begin position="7"/>
        <end position="21"/>
    </location>
</feature>
<feature type="region of interest" description="Disordered" evidence="1">
    <location>
        <begin position="1"/>
        <end position="21"/>
    </location>
</feature>
<sequence>MSKYVEEEIEESEDEDKVDEEFDEFNEEEFGVEFAKNVMNDNNN</sequence>